<evidence type="ECO:0000256" key="1">
    <source>
        <dbReference type="ARBA" id="ARBA00004442"/>
    </source>
</evidence>
<evidence type="ECO:0000256" key="2">
    <source>
        <dbReference type="ARBA" id="ARBA00022452"/>
    </source>
</evidence>
<protein>
    <submittedName>
        <fullName evidence="8">Outer membrane efflux protein</fullName>
    </submittedName>
</protein>
<dbReference type="InterPro" id="IPR051906">
    <property type="entry name" value="TolC-like"/>
</dbReference>
<comment type="subcellular location">
    <subcellularLocation>
        <location evidence="1">Cell outer membrane</location>
    </subcellularLocation>
</comment>
<feature type="coiled-coil region" evidence="6">
    <location>
        <begin position="292"/>
        <end position="326"/>
    </location>
</feature>
<dbReference type="RefSeq" id="WP_208926009.1">
    <property type="nucleotide sequence ID" value="NZ_LK996017.1"/>
</dbReference>
<reference evidence="8" key="1">
    <citation type="submission" date="2014-07" db="EMBL/GenBank/DDBJ databases">
        <authorList>
            <person name="Hornung V.Bastian."/>
        </authorList>
    </citation>
    <scope>NUCLEOTIDE SEQUENCE</scope>
    <source>
        <strain evidence="8">PCE-S</strain>
    </source>
</reference>
<dbReference type="GO" id="GO:1990281">
    <property type="term" value="C:efflux pump complex"/>
    <property type="evidence" value="ECO:0007669"/>
    <property type="project" value="TreeGrafter"/>
</dbReference>
<sequence>MKKVLASILLVALLLGSTVSAAQASEDTLDIEKAAIETIENSQILKTNNLRIEQMEKNYSDVKGQLNQMRWLLPYMPNPFEMVKNYVLTPKMYEDYLTQFYGGQAVLTNAVRLSAYSSYIELLKGDYEVNAQSDLMNSLYEDYKKTRIQEEKGMITESELRLAEIAFEQTRYLYLSAQNSRDSALMALNNMMGGDISRKYSVLQDYNVTPAAQIRTLEEYTNQALANRAEIISAQSALDLLKEQYLYGLAEIPNDYEFYKQQQEYEIANAQNTLDLAHINVSQNIAELYAGLESTMKAMEAMQYLAEQAEKNVQTAQIRYDQSEITFTELNDAKIAKVQADINLKKAELDAWLMQTTMNLACDAGVQPSGY</sequence>
<dbReference type="GO" id="GO:0015562">
    <property type="term" value="F:efflux transmembrane transporter activity"/>
    <property type="evidence" value="ECO:0007669"/>
    <property type="project" value="InterPro"/>
</dbReference>
<dbReference type="AlphaFoldDB" id="A0A098B3I2"/>
<keyword evidence="3" id="KW-0812">Transmembrane</keyword>
<gene>
    <name evidence="8" type="ORF">DPCES_3537</name>
</gene>
<evidence type="ECO:0000256" key="4">
    <source>
        <dbReference type="ARBA" id="ARBA00023136"/>
    </source>
</evidence>
<keyword evidence="2" id="KW-1134">Transmembrane beta strand</keyword>
<dbReference type="GO" id="GO:0009279">
    <property type="term" value="C:cell outer membrane"/>
    <property type="evidence" value="ECO:0007669"/>
    <property type="project" value="UniProtKB-SubCell"/>
</dbReference>
<evidence type="ECO:0000256" key="6">
    <source>
        <dbReference type="SAM" id="Coils"/>
    </source>
</evidence>
<evidence type="ECO:0000256" key="5">
    <source>
        <dbReference type="ARBA" id="ARBA00023237"/>
    </source>
</evidence>
<dbReference type="PATRIC" id="fig|49338.4.peg.3800"/>
<keyword evidence="4" id="KW-0472">Membrane</keyword>
<proteinExistence type="predicted"/>
<dbReference type="PANTHER" id="PTHR30026">
    <property type="entry name" value="OUTER MEMBRANE PROTEIN TOLC"/>
    <property type="match status" value="1"/>
</dbReference>
<evidence type="ECO:0000256" key="3">
    <source>
        <dbReference type="ARBA" id="ARBA00022692"/>
    </source>
</evidence>
<evidence type="ECO:0000256" key="7">
    <source>
        <dbReference type="SAM" id="SignalP"/>
    </source>
</evidence>
<dbReference type="SUPFAM" id="SSF56954">
    <property type="entry name" value="Outer membrane efflux proteins (OEP)"/>
    <property type="match status" value="1"/>
</dbReference>
<dbReference type="EMBL" id="LK996017">
    <property type="protein sequence ID" value="CDX03423.1"/>
    <property type="molecule type" value="Genomic_DNA"/>
</dbReference>
<keyword evidence="5" id="KW-0998">Cell outer membrane</keyword>
<name>A0A098B3I2_DESHA</name>
<dbReference type="PANTHER" id="PTHR30026:SF20">
    <property type="entry name" value="OUTER MEMBRANE PROTEIN TOLC"/>
    <property type="match status" value="1"/>
</dbReference>
<evidence type="ECO:0000313" key="8">
    <source>
        <dbReference type="EMBL" id="CDX03423.1"/>
    </source>
</evidence>
<keyword evidence="7" id="KW-0732">Signal</keyword>
<feature type="chain" id="PRO_5001932732" evidence="7">
    <location>
        <begin position="25"/>
        <end position="371"/>
    </location>
</feature>
<feature type="signal peptide" evidence="7">
    <location>
        <begin position="1"/>
        <end position="24"/>
    </location>
</feature>
<accession>A0A098B3I2</accession>
<dbReference type="GO" id="GO:0015288">
    <property type="term" value="F:porin activity"/>
    <property type="evidence" value="ECO:0007669"/>
    <property type="project" value="TreeGrafter"/>
</dbReference>
<keyword evidence="6" id="KW-0175">Coiled coil</keyword>
<dbReference type="Gene3D" id="1.20.1600.10">
    <property type="entry name" value="Outer membrane efflux proteins (OEP)"/>
    <property type="match status" value="2"/>
</dbReference>
<organism evidence="8">
    <name type="scientific">Desulfitobacterium hafniense</name>
    <name type="common">Desulfitobacterium frappieri</name>
    <dbReference type="NCBI Taxonomy" id="49338"/>
    <lineage>
        <taxon>Bacteria</taxon>
        <taxon>Bacillati</taxon>
        <taxon>Bacillota</taxon>
        <taxon>Clostridia</taxon>
        <taxon>Eubacteriales</taxon>
        <taxon>Desulfitobacteriaceae</taxon>
        <taxon>Desulfitobacterium</taxon>
    </lineage>
</organism>